<name>A0A1R3KS01_9ROSI</name>
<gene>
    <name evidence="1" type="ORF">COLO4_05084</name>
</gene>
<sequence>MSLVGSMMPRGGWTLVACKALIPPREFGPKLEGGAVMIIRQCCKSWKFDQLSVKYELSRSHKESRAYVRPQLSFYVLMTSPDRNLRSITNLAVLTKSPRHTFDHNLVSMFPYESGSKSKVKYELSRSHKESRAYVRPQLSFYVLMTSPDRNLRSITNLAVLTKSPRHTFDHNLVSMFPYESGSKSKVKYELSRSHKESRAYVRPQLSFHVLMTSPDRNLRTVNLRGFSGVLALSKGSSTTTSFVGSGTTTSCRTLWSFQYLSFFLPLVLSPLDFPTLWHEGRSPTLTLLPIFDVVVLRCSESITIKSFKYVINIRISISDTLLIYDVSVLPCSGPTATSTDLQGCHSPMFGSYGD</sequence>
<reference evidence="2" key="1">
    <citation type="submission" date="2013-09" db="EMBL/GenBank/DDBJ databases">
        <title>Corchorus olitorius genome sequencing.</title>
        <authorList>
            <person name="Alam M."/>
            <person name="Haque M.S."/>
            <person name="Islam M.S."/>
            <person name="Emdad E.M."/>
            <person name="Islam M.M."/>
            <person name="Ahmed B."/>
            <person name="Halim A."/>
            <person name="Hossen Q.M.M."/>
            <person name="Hossain M.Z."/>
            <person name="Ahmed R."/>
            <person name="Khan M.M."/>
            <person name="Islam R."/>
            <person name="Rashid M.M."/>
            <person name="Khan S.A."/>
            <person name="Rahman M.S."/>
            <person name="Alam M."/>
            <person name="Yahiya A.S."/>
            <person name="Khan M.S."/>
            <person name="Azam M.S."/>
            <person name="Haque T."/>
            <person name="Lashkar M.Z.H."/>
            <person name="Akhand A.I."/>
            <person name="Morshed G."/>
            <person name="Roy S."/>
            <person name="Uddin K.S."/>
            <person name="Rabeya T."/>
            <person name="Hossain A.S."/>
            <person name="Chowdhury A."/>
            <person name="Snigdha A.R."/>
            <person name="Mortoza M.S."/>
            <person name="Matin S.A."/>
            <person name="Hoque S.M.E."/>
            <person name="Islam M.K."/>
            <person name="Roy D.K."/>
            <person name="Haider R."/>
            <person name="Moosa M.M."/>
            <person name="Elias S.M."/>
            <person name="Hasan A.M."/>
            <person name="Jahan S."/>
            <person name="Shafiuddin M."/>
            <person name="Mahmood N."/>
            <person name="Shommy N.S."/>
        </authorList>
    </citation>
    <scope>NUCLEOTIDE SEQUENCE [LARGE SCALE GENOMIC DNA]</scope>
    <source>
        <strain evidence="2">cv. O-4</strain>
    </source>
</reference>
<protein>
    <submittedName>
        <fullName evidence="1">Uncharacterized protein</fullName>
    </submittedName>
</protein>
<comment type="caution">
    <text evidence="1">The sequence shown here is derived from an EMBL/GenBank/DDBJ whole genome shotgun (WGS) entry which is preliminary data.</text>
</comment>
<keyword evidence="2" id="KW-1185">Reference proteome</keyword>
<proteinExistence type="predicted"/>
<organism evidence="1 2">
    <name type="scientific">Corchorus olitorius</name>
    <dbReference type="NCBI Taxonomy" id="93759"/>
    <lineage>
        <taxon>Eukaryota</taxon>
        <taxon>Viridiplantae</taxon>
        <taxon>Streptophyta</taxon>
        <taxon>Embryophyta</taxon>
        <taxon>Tracheophyta</taxon>
        <taxon>Spermatophyta</taxon>
        <taxon>Magnoliopsida</taxon>
        <taxon>eudicotyledons</taxon>
        <taxon>Gunneridae</taxon>
        <taxon>Pentapetalae</taxon>
        <taxon>rosids</taxon>
        <taxon>malvids</taxon>
        <taxon>Malvales</taxon>
        <taxon>Malvaceae</taxon>
        <taxon>Grewioideae</taxon>
        <taxon>Apeibeae</taxon>
        <taxon>Corchorus</taxon>
    </lineage>
</organism>
<dbReference type="Proteomes" id="UP000187203">
    <property type="component" value="Unassembled WGS sequence"/>
</dbReference>
<dbReference type="EMBL" id="AWUE01012150">
    <property type="protein sequence ID" value="OMP09844.1"/>
    <property type="molecule type" value="Genomic_DNA"/>
</dbReference>
<dbReference type="AlphaFoldDB" id="A0A1R3KS01"/>
<evidence type="ECO:0000313" key="2">
    <source>
        <dbReference type="Proteomes" id="UP000187203"/>
    </source>
</evidence>
<evidence type="ECO:0000313" key="1">
    <source>
        <dbReference type="EMBL" id="OMP09844.1"/>
    </source>
</evidence>
<accession>A0A1R3KS01</accession>